<gene>
    <name evidence="5" type="ORF">D0544_03585</name>
</gene>
<dbReference type="RefSeq" id="WP_125014635.1">
    <property type="nucleotide sequence ID" value="NZ_QWEZ01000001.1"/>
</dbReference>
<dbReference type="Pfam" id="PF00106">
    <property type="entry name" value="adh_short"/>
    <property type="match status" value="1"/>
</dbReference>
<evidence type="ECO:0000313" key="6">
    <source>
        <dbReference type="Proteomes" id="UP000280792"/>
    </source>
</evidence>
<dbReference type="InterPro" id="IPR002347">
    <property type="entry name" value="SDR_fam"/>
</dbReference>
<evidence type="ECO:0000256" key="1">
    <source>
        <dbReference type="ARBA" id="ARBA00006484"/>
    </source>
</evidence>
<dbReference type="SMART" id="SM00822">
    <property type="entry name" value="PKS_KR"/>
    <property type="match status" value="1"/>
</dbReference>
<comment type="similarity">
    <text evidence="1 3">Belongs to the short-chain dehydrogenases/reductases (SDR) family.</text>
</comment>
<dbReference type="Gene3D" id="3.40.50.720">
    <property type="entry name" value="NAD(P)-binding Rossmann-like Domain"/>
    <property type="match status" value="1"/>
</dbReference>
<dbReference type="PROSITE" id="PS00061">
    <property type="entry name" value="ADH_SHORT"/>
    <property type="match status" value="1"/>
</dbReference>
<accession>A0A3P3VQH7</accession>
<evidence type="ECO:0000259" key="4">
    <source>
        <dbReference type="SMART" id="SM00822"/>
    </source>
</evidence>
<feature type="domain" description="Ketoreductase" evidence="4">
    <location>
        <begin position="3"/>
        <end position="186"/>
    </location>
</feature>
<dbReference type="FunFam" id="3.40.50.720:FF:000084">
    <property type="entry name" value="Short-chain dehydrogenase reductase"/>
    <property type="match status" value="1"/>
</dbReference>
<proteinExistence type="inferred from homology"/>
<keyword evidence="2" id="KW-0560">Oxidoreductase</keyword>
<dbReference type="InterPro" id="IPR057326">
    <property type="entry name" value="KR_dom"/>
</dbReference>
<dbReference type="SUPFAM" id="SSF51735">
    <property type="entry name" value="NAD(P)-binding Rossmann-fold domains"/>
    <property type="match status" value="1"/>
</dbReference>
<dbReference type="PRINTS" id="PR00080">
    <property type="entry name" value="SDRFAMILY"/>
</dbReference>
<dbReference type="EMBL" id="QWEZ01000001">
    <property type="protein sequence ID" value="RRJ84208.1"/>
    <property type="molecule type" value="Genomic_DNA"/>
</dbReference>
<dbReference type="InterPro" id="IPR036291">
    <property type="entry name" value="NAD(P)-bd_dom_sf"/>
</dbReference>
<dbReference type="PANTHER" id="PTHR24322:SF736">
    <property type="entry name" value="RETINOL DEHYDROGENASE 10"/>
    <property type="match status" value="1"/>
</dbReference>
<keyword evidence="6" id="KW-1185">Reference proteome</keyword>
<dbReference type="AlphaFoldDB" id="A0A3P3VQH7"/>
<name>A0A3P3VQH7_9GAMM</name>
<dbReference type="InterPro" id="IPR020904">
    <property type="entry name" value="Sc_DH/Rdtase_CS"/>
</dbReference>
<evidence type="ECO:0000313" key="5">
    <source>
        <dbReference type="EMBL" id="RRJ84208.1"/>
    </source>
</evidence>
<dbReference type="PRINTS" id="PR00081">
    <property type="entry name" value="GDHRDH"/>
</dbReference>
<reference evidence="5 6" key="2">
    <citation type="submission" date="2018-12" db="EMBL/GenBank/DDBJ databases">
        <title>Simiduia agarivorans gen. nov., sp. nov., a marine, agarolytic bacterium isolated from shallow coastal water from Keelung, Taiwan.</title>
        <authorList>
            <person name="Shieh W.Y."/>
        </authorList>
    </citation>
    <scope>NUCLEOTIDE SEQUENCE [LARGE SCALE GENOMIC DNA]</scope>
    <source>
        <strain evidence="5 6">GTF-13</strain>
    </source>
</reference>
<dbReference type="CDD" id="cd05233">
    <property type="entry name" value="SDR_c"/>
    <property type="match status" value="1"/>
</dbReference>
<organism evidence="5 6">
    <name type="scientific">Aestuariirhabdus litorea</name>
    <dbReference type="NCBI Taxonomy" id="2528527"/>
    <lineage>
        <taxon>Bacteria</taxon>
        <taxon>Pseudomonadati</taxon>
        <taxon>Pseudomonadota</taxon>
        <taxon>Gammaproteobacteria</taxon>
        <taxon>Oceanospirillales</taxon>
        <taxon>Aestuariirhabdaceae</taxon>
        <taxon>Aestuariirhabdus</taxon>
    </lineage>
</organism>
<evidence type="ECO:0000256" key="2">
    <source>
        <dbReference type="ARBA" id="ARBA00023002"/>
    </source>
</evidence>
<dbReference type="GO" id="GO:0016616">
    <property type="term" value="F:oxidoreductase activity, acting on the CH-OH group of donors, NAD or NADP as acceptor"/>
    <property type="evidence" value="ECO:0007669"/>
    <property type="project" value="TreeGrafter"/>
</dbReference>
<comment type="caution">
    <text evidence="5">The sequence shown here is derived from an EMBL/GenBank/DDBJ whole genome shotgun (WGS) entry which is preliminary data.</text>
</comment>
<evidence type="ECO:0000256" key="3">
    <source>
        <dbReference type="RuleBase" id="RU000363"/>
    </source>
</evidence>
<dbReference type="Proteomes" id="UP000280792">
    <property type="component" value="Unassembled WGS sequence"/>
</dbReference>
<reference evidence="5 6" key="1">
    <citation type="submission" date="2018-08" db="EMBL/GenBank/DDBJ databases">
        <authorList>
            <person name="Khan S.A."/>
        </authorList>
    </citation>
    <scope>NUCLEOTIDE SEQUENCE [LARGE SCALE GENOMIC DNA]</scope>
    <source>
        <strain evidence="5 6">GTF-13</strain>
    </source>
</reference>
<sequence length="267" mass="28683">MSKRVLITGAGSGLGRELAHCYARQGWRVALTDVNDEGCKQTASQVEELGGEAERFHCDVRDLGQMQQVADTLEEKWGGLDLLINNAGVAGGGSFADLDDDEWDWMLAINLKGVINGCRIFLPSLLRSKGQICNIASMAGLLSAPGMSHYNVAKAGVVALSESLQAELASQGMAVSVVCPSFFQTNLLDSYRGSSATLKENVAKLLAGSPISAQEVAQRVVEGVEAGQFMILPHDEGALAWEFKRNDPESHRQMMEQLAVKMAEKGL</sequence>
<dbReference type="NCBIfam" id="NF004196">
    <property type="entry name" value="PRK05650.1"/>
    <property type="match status" value="1"/>
</dbReference>
<protein>
    <submittedName>
        <fullName evidence="5">SDR family oxidoreductase</fullName>
    </submittedName>
</protein>
<dbReference type="PANTHER" id="PTHR24322">
    <property type="entry name" value="PKSB"/>
    <property type="match status" value="1"/>
</dbReference>